<comment type="pathway">
    <text evidence="2">Protein modification; protein ubiquitination.</text>
</comment>
<evidence type="ECO:0000256" key="6">
    <source>
        <dbReference type="ARBA" id="ARBA00022833"/>
    </source>
</evidence>
<dbReference type="Pfam" id="PF01485">
    <property type="entry name" value="IBR"/>
    <property type="match status" value="1"/>
</dbReference>
<evidence type="ECO:0000256" key="3">
    <source>
        <dbReference type="ARBA" id="ARBA00022723"/>
    </source>
</evidence>
<dbReference type="GO" id="GO:0016567">
    <property type="term" value="P:protein ubiquitination"/>
    <property type="evidence" value="ECO:0007669"/>
    <property type="project" value="UniProtKB-UniPathway"/>
</dbReference>
<evidence type="ECO:0000256" key="1">
    <source>
        <dbReference type="ARBA" id="ARBA00001947"/>
    </source>
</evidence>
<dbReference type="AlphaFoldDB" id="D7LBF3"/>
<evidence type="ECO:0000256" key="4">
    <source>
        <dbReference type="ARBA" id="ARBA00022771"/>
    </source>
</evidence>
<dbReference type="HOGENOM" id="CLU_1559285_0_0_1"/>
<dbReference type="GO" id="GO:0008270">
    <property type="term" value="F:zinc ion binding"/>
    <property type="evidence" value="ECO:0007669"/>
    <property type="project" value="UniProtKB-KW"/>
</dbReference>
<keyword evidence="6" id="KW-0862">Zinc</keyword>
<evidence type="ECO:0000256" key="5">
    <source>
        <dbReference type="ARBA" id="ARBA00022786"/>
    </source>
</evidence>
<organism evidence="9">
    <name type="scientific">Arabidopsis lyrata subsp. lyrata</name>
    <name type="common">Lyre-leaved rock-cress</name>
    <dbReference type="NCBI Taxonomy" id="81972"/>
    <lineage>
        <taxon>Eukaryota</taxon>
        <taxon>Viridiplantae</taxon>
        <taxon>Streptophyta</taxon>
        <taxon>Embryophyta</taxon>
        <taxon>Tracheophyta</taxon>
        <taxon>Spermatophyta</taxon>
        <taxon>Magnoliopsida</taxon>
        <taxon>eudicotyledons</taxon>
        <taxon>Gunneridae</taxon>
        <taxon>Pentapetalae</taxon>
        <taxon>rosids</taxon>
        <taxon>malvids</taxon>
        <taxon>Brassicales</taxon>
        <taxon>Brassicaceae</taxon>
        <taxon>Camelineae</taxon>
        <taxon>Arabidopsis</taxon>
    </lineage>
</organism>
<dbReference type="Gramene" id="scaffold_400718.1">
    <property type="protein sequence ID" value="scaffold_400718.1"/>
    <property type="gene ID" value="scaffold_400718.1"/>
</dbReference>
<feature type="domain" description="IBR" evidence="7">
    <location>
        <begin position="80"/>
        <end position="147"/>
    </location>
</feature>
<evidence type="ECO:0000313" key="9">
    <source>
        <dbReference type="Proteomes" id="UP000008694"/>
    </source>
</evidence>
<evidence type="ECO:0000256" key="2">
    <source>
        <dbReference type="ARBA" id="ARBA00004906"/>
    </source>
</evidence>
<dbReference type="PANTHER" id="PTHR11685">
    <property type="entry name" value="RBR FAMILY RING FINGER AND IBR DOMAIN-CONTAINING"/>
    <property type="match status" value="1"/>
</dbReference>
<dbReference type="Proteomes" id="UP000008694">
    <property type="component" value="Unassembled WGS sequence"/>
</dbReference>
<keyword evidence="5" id="KW-0833">Ubl conjugation pathway</keyword>
<protein>
    <recommendedName>
        <fullName evidence="7">IBR domain-containing protein</fullName>
    </recommendedName>
</protein>
<keyword evidence="3" id="KW-0479">Metal-binding</keyword>
<dbReference type="Gene3D" id="3.30.40.10">
    <property type="entry name" value="Zinc/RING finger domain, C3HC4 (zinc finger)"/>
    <property type="match status" value="1"/>
</dbReference>
<accession>D7LBF3</accession>
<comment type="cofactor">
    <cofactor evidence="1">
        <name>Zn(2+)</name>
        <dbReference type="ChEBI" id="CHEBI:29105"/>
    </cofactor>
</comment>
<keyword evidence="9" id="KW-1185">Reference proteome</keyword>
<dbReference type="InterPro" id="IPR013083">
    <property type="entry name" value="Znf_RING/FYVE/PHD"/>
</dbReference>
<dbReference type="SUPFAM" id="SSF57850">
    <property type="entry name" value="RING/U-box"/>
    <property type="match status" value="1"/>
</dbReference>
<dbReference type="STRING" id="81972.D7LBF3"/>
<dbReference type="EMBL" id="GL348716">
    <property type="protein sequence ID" value="EFH55133.1"/>
    <property type="molecule type" value="Genomic_DNA"/>
</dbReference>
<evidence type="ECO:0000259" key="7">
    <source>
        <dbReference type="SMART" id="SM00647"/>
    </source>
</evidence>
<dbReference type="SMART" id="SM00647">
    <property type="entry name" value="IBR"/>
    <property type="match status" value="1"/>
</dbReference>
<name>D7LBF3_ARALL</name>
<dbReference type="UniPathway" id="UPA00143"/>
<gene>
    <name evidence="8" type="ORF">ARALYDRAFT_901217</name>
</gene>
<dbReference type="eggNOG" id="KOG1812">
    <property type="taxonomic scope" value="Eukaryota"/>
</dbReference>
<dbReference type="InterPro" id="IPR031127">
    <property type="entry name" value="E3_UB_ligase_RBR"/>
</dbReference>
<evidence type="ECO:0000313" key="8">
    <source>
        <dbReference type="EMBL" id="EFH55133.1"/>
    </source>
</evidence>
<reference evidence="9" key="1">
    <citation type="journal article" date="2011" name="Nat. Genet.">
        <title>The Arabidopsis lyrata genome sequence and the basis of rapid genome size change.</title>
        <authorList>
            <person name="Hu T.T."/>
            <person name="Pattyn P."/>
            <person name="Bakker E.G."/>
            <person name="Cao J."/>
            <person name="Cheng J.-F."/>
            <person name="Clark R.M."/>
            <person name="Fahlgren N."/>
            <person name="Fawcett J.A."/>
            <person name="Grimwood J."/>
            <person name="Gundlach H."/>
            <person name="Haberer G."/>
            <person name="Hollister J.D."/>
            <person name="Ossowski S."/>
            <person name="Ottilar R.P."/>
            <person name="Salamov A.A."/>
            <person name="Schneeberger K."/>
            <person name="Spannagl M."/>
            <person name="Wang X."/>
            <person name="Yang L."/>
            <person name="Nasrallah M.E."/>
            <person name="Bergelson J."/>
            <person name="Carrington J.C."/>
            <person name="Gaut B.S."/>
            <person name="Schmutz J."/>
            <person name="Mayer K.F.X."/>
            <person name="Van de Peer Y."/>
            <person name="Grigoriev I.V."/>
            <person name="Nordborg M."/>
            <person name="Weigel D."/>
            <person name="Guo Y.-L."/>
        </authorList>
    </citation>
    <scope>NUCLEOTIDE SEQUENCE [LARGE SCALE GENOMIC DNA]</scope>
    <source>
        <strain evidence="9">cv. MN47</strain>
    </source>
</reference>
<proteinExistence type="predicted"/>
<keyword evidence="4" id="KW-0863">Zinc-finger</keyword>
<dbReference type="InterPro" id="IPR002867">
    <property type="entry name" value="IBR_dom"/>
</dbReference>
<sequence length="149" mass="16965">MESSDVVLLANWNDVNFAFKLAREAEQGDICVICSEETVAERMFFNDKCLHRHCFSCVKNHVKAKLDSGNVKFLTPELIEMWKQKMREDSIPAEERIYCPYPKCSILMSKTELSRSANEASDQSNVRTCIKCCGLFCIDCKVPSHSVLS</sequence>
<dbReference type="GO" id="GO:0004842">
    <property type="term" value="F:ubiquitin-protein transferase activity"/>
    <property type="evidence" value="ECO:0007669"/>
    <property type="project" value="InterPro"/>
</dbReference>